<feature type="domain" description="DUF2779" evidence="1">
    <location>
        <begin position="453"/>
        <end position="583"/>
    </location>
</feature>
<sequence length="696" mass="82547">MNNKKNYTFSDFLIANTTKPFIIFNNNIDDLKDNIDETDDNNLDLQSDYDFIDFKIEKIENIFDELIIPNLDDKSKLELNKYNSFDKIDFLKNKLLADTTFEKNVLKKINGDKLHYLFSIFNDLTILSSGIEEVSKLAIDYLIDFYKNKFKFPKEKIRFISIKQRVEEMVLETKKAIDDNCWLIINPVFEYEKCISKVMFADLKNNTFGNLIYSNKTKKKNLLKSYFDFKIIANFFKINEIFLLKPKFLKDKNIRKNKLEFYLTKYCSTSKSGVSLSKENKEKYTQEEIENLYVANPNFNYSSKRAKKDNLSIIEHVLSNLVFANYNFNDKKLGVDDNNNKNSLYTCSFEEFLTLIKNKDNIPVDWKITKDDFIDNFNSNKWFNKIFEKQFPDYKFGQKKILKAISGLDENLGVLKRRMIKEFYENNLISINPNIEFINEYKVINDSEAKIAWFDFEGVTIPTPLIDYLPAWNQVISQTSIIKTQNNEIYESIDYVYDPLHFDLGTYKKIIDDLYDEEISYYIIYNISYERSRLNEILDKLYIYYYKNEITKNELEIYKDKILFITSKLVDLCNVFSSHRQNLYVNDRIINLGFINGSYSIKKIEYFVTQNKLGKYLKHNIIPYSELNIKNGSSALITAASRALNVIKDNEWNEIINDLKKYCHNDVMAMLMTADLIKYLMKNKEEYFKNSKKYDL</sequence>
<organism evidence="2 3">
    <name type="scientific">Metamycoplasma gateae</name>
    <dbReference type="NCBI Taxonomy" id="35769"/>
    <lineage>
        <taxon>Bacteria</taxon>
        <taxon>Bacillati</taxon>
        <taxon>Mycoplasmatota</taxon>
        <taxon>Mycoplasmoidales</taxon>
        <taxon>Metamycoplasmataceae</taxon>
        <taxon>Metamycoplasma</taxon>
    </lineage>
</organism>
<dbReference type="RefSeq" id="WP_330463625.1">
    <property type="nucleotide sequence ID" value="NZ_CP143578.1"/>
</dbReference>
<dbReference type="EMBL" id="CP143578">
    <property type="protein sequence ID" value="WVN21594.1"/>
    <property type="molecule type" value="Genomic_DNA"/>
</dbReference>
<dbReference type="Proteomes" id="UP001431935">
    <property type="component" value="Chromosome"/>
</dbReference>
<proteinExistence type="predicted"/>
<evidence type="ECO:0000259" key="1">
    <source>
        <dbReference type="Pfam" id="PF11074"/>
    </source>
</evidence>
<protein>
    <submittedName>
        <fullName evidence="2">DUF2779 domain-containing protein</fullName>
    </submittedName>
</protein>
<reference evidence="2" key="1">
    <citation type="submission" date="2024-01" db="EMBL/GenBank/DDBJ databases">
        <title>Complete genome sequence of Mycoplasma gateae strain 3700.</title>
        <authorList>
            <person name="Spergser J."/>
        </authorList>
    </citation>
    <scope>NUCLEOTIDE SEQUENCE [LARGE SCALE GENOMIC DNA]</scope>
    <source>
        <strain evidence="2">3700</strain>
    </source>
</reference>
<evidence type="ECO:0000313" key="2">
    <source>
        <dbReference type="EMBL" id="WVN21594.1"/>
    </source>
</evidence>
<gene>
    <name evidence="2" type="ORF">V2E26_01210</name>
</gene>
<dbReference type="Pfam" id="PF11074">
    <property type="entry name" value="DUF2779"/>
    <property type="match status" value="1"/>
</dbReference>
<dbReference type="InterPro" id="IPR021301">
    <property type="entry name" value="DUF2779"/>
</dbReference>
<keyword evidence="3" id="KW-1185">Reference proteome</keyword>
<name>A0ABZ2ALI3_9BACT</name>
<dbReference type="NCBIfam" id="NF045869">
    <property type="entry name" value="UU173_fam"/>
    <property type="match status" value="1"/>
</dbReference>
<evidence type="ECO:0000313" key="3">
    <source>
        <dbReference type="Proteomes" id="UP001431935"/>
    </source>
</evidence>
<accession>A0ABZ2ALI3</accession>